<dbReference type="InterPro" id="IPR011701">
    <property type="entry name" value="MFS"/>
</dbReference>
<dbReference type="CDD" id="cd17324">
    <property type="entry name" value="MFS_NepI_like"/>
    <property type="match status" value="1"/>
</dbReference>
<gene>
    <name evidence="8" type="ORF">D9V32_13290</name>
</gene>
<dbReference type="PANTHER" id="PTHR43124:SF5">
    <property type="entry name" value="PURINE RIBONUCLEOSIDE EFFLUX PUMP NEPI"/>
    <property type="match status" value="1"/>
</dbReference>
<evidence type="ECO:0000259" key="7">
    <source>
        <dbReference type="PROSITE" id="PS50850"/>
    </source>
</evidence>
<dbReference type="Pfam" id="PF07690">
    <property type="entry name" value="MFS_1"/>
    <property type="match status" value="1"/>
</dbReference>
<organism evidence="8 9">
    <name type="scientific">Mycetocola tolaasinivorans</name>
    <dbReference type="NCBI Taxonomy" id="76635"/>
    <lineage>
        <taxon>Bacteria</taxon>
        <taxon>Bacillati</taxon>
        <taxon>Actinomycetota</taxon>
        <taxon>Actinomycetes</taxon>
        <taxon>Micrococcales</taxon>
        <taxon>Microbacteriaceae</taxon>
        <taxon>Mycetocola</taxon>
    </lineage>
</organism>
<evidence type="ECO:0000256" key="3">
    <source>
        <dbReference type="ARBA" id="ARBA00022692"/>
    </source>
</evidence>
<dbReference type="OrthoDB" id="9814237at2"/>
<dbReference type="SUPFAM" id="SSF103473">
    <property type="entry name" value="MFS general substrate transporter"/>
    <property type="match status" value="1"/>
</dbReference>
<feature type="domain" description="Major facilitator superfamily (MFS) profile" evidence="7">
    <location>
        <begin position="32"/>
        <end position="406"/>
    </location>
</feature>
<feature type="transmembrane region" description="Helical" evidence="6">
    <location>
        <begin position="294"/>
        <end position="313"/>
    </location>
</feature>
<feature type="transmembrane region" description="Helical" evidence="6">
    <location>
        <begin position="353"/>
        <end position="376"/>
    </location>
</feature>
<accession>A0A3L7A434</accession>
<dbReference type="InterPro" id="IPR050189">
    <property type="entry name" value="MFS_Efflux_Transporters"/>
</dbReference>
<evidence type="ECO:0000313" key="8">
    <source>
        <dbReference type="EMBL" id="RLP74321.1"/>
    </source>
</evidence>
<protein>
    <submittedName>
        <fullName evidence="8">MFS transporter</fullName>
    </submittedName>
</protein>
<feature type="transmembrane region" description="Helical" evidence="6">
    <location>
        <begin position="239"/>
        <end position="258"/>
    </location>
</feature>
<comment type="caution">
    <text evidence="8">The sequence shown here is derived from an EMBL/GenBank/DDBJ whole genome shotgun (WGS) entry which is preliminary data.</text>
</comment>
<feature type="transmembrane region" description="Helical" evidence="6">
    <location>
        <begin position="29"/>
        <end position="49"/>
    </location>
</feature>
<keyword evidence="5 6" id="KW-0472">Membrane</keyword>
<dbReference type="GO" id="GO:0022857">
    <property type="term" value="F:transmembrane transporter activity"/>
    <property type="evidence" value="ECO:0007669"/>
    <property type="project" value="InterPro"/>
</dbReference>
<feature type="transmembrane region" description="Helical" evidence="6">
    <location>
        <begin position="382"/>
        <end position="402"/>
    </location>
</feature>
<dbReference type="GO" id="GO:0005886">
    <property type="term" value="C:plasma membrane"/>
    <property type="evidence" value="ECO:0007669"/>
    <property type="project" value="UniProtKB-SubCell"/>
</dbReference>
<comment type="subcellular location">
    <subcellularLocation>
        <location evidence="1">Cell membrane</location>
        <topology evidence="1">Multi-pass membrane protein</topology>
    </subcellularLocation>
</comment>
<keyword evidence="9" id="KW-1185">Reference proteome</keyword>
<reference evidence="8 9" key="1">
    <citation type="submission" date="2018-10" db="EMBL/GenBank/DDBJ databases">
        <authorList>
            <person name="Li J."/>
        </authorList>
    </citation>
    <scope>NUCLEOTIDE SEQUENCE [LARGE SCALE GENOMIC DNA]</scope>
    <source>
        <strain evidence="8 9">IF 016277</strain>
    </source>
</reference>
<evidence type="ECO:0000256" key="2">
    <source>
        <dbReference type="ARBA" id="ARBA00022475"/>
    </source>
</evidence>
<proteinExistence type="predicted"/>
<dbReference type="InterPro" id="IPR036259">
    <property type="entry name" value="MFS_trans_sf"/>
</dbReference>
<evidence type="ECO:0000256" key="1">
    <source>
        <dbReference type="ARBA" id="ARBA00004651"/>
    </source>
</evidence>
<keyword evidence="3 6" id="KW-0812">Transmembrane</keyword>
<dbReference type="AlphaFoldDB" id="A0A3L7A434"/>
<evidence type="ECO:0000313" key="9">
    <source>
        <dbReference type="Proteomes" id="UP000272503"/>
    </source>
</evidence>
<evidence type="ECO:0000256" key="5">
    <source>
        <dbReference type="ARBA" id="ARBA00023136"/>
    </source>
</evidence>
<feature type="transmembrane region" description="Helical" evidence="6">
    <location>
        <begin position="156"/>
        <end position="178"/>
    </location>
</feature>
<dbReference type="EMBL" id="RCUX01000011">
    <property type="protein sequence ID" value="RLP74321.1"/>
    <property type="molecule type" value="Genomic_DNA"/>
</dbReference>
<feature type="transmembrane region" description="Helical" evidence="6">
    <location>
        <begin position="69"/>
        <end position="90"/>
    </location>
</feature>
<name>A0A3L7A434_9MICO</name>
<dbReference type="InterPro" id="IPR020846">
    <property type="entry name" value="MFS_dom"/>
</dbReference>
<keyword evidence="4 6" id="KW-1133">Transmembrane helix</keyword>
<dbReference type="Proteomes" id="UP000272503">
    <property type="component" value="Unassembled WGS sequence"/>
</dbReference>
<feature type="transmembrane region" description="Helical" evidence="6">
    <location>
        <begin position="264"/>
        <end position="287"/>
    </location>
</feature>
<feature type="transmembrane region" description="Helical" evidence="6">
    <location>
        <begin position="123"/>
        <end position="144"/>
    </location>
</feature>
<dbReference type="Gene3D" id="1.20.1250.20">
    <property type="entry name" value="MFS general substrate transporter like domains"/>
    <property type="match status" value="1"/>
</dbReference>
<evidence type="ECO:0000256" key="4">
    <source>
        <dbReference type="ARBA" id="ARBA00022989"/>
    </source>
</evidence>
<feature type="transmembrane region" description="Helical" evidence="6">
    <location>
        <begin position="97"/>
        <end position="117"/>
    </location>
</feature>
<sequence>MAEGIPPMRTPERPDPAGAAATVVREHTAWASILLLMLTSFMLVVAEFLPPSLLPAMSAALGITEGQAGQAVTATALAGFVAGPTVGILFPRLDRRTLLVLLAVAAALSSALVALSASYVMLLVARLLLGAALGAFWAMSIAIAARLSAPHRLGRAIMIVNTGPTAATVAGVPVGTYLGSVMDWRLIFAAVAVLTVLVGFALRAVLPQISPAPSGGGFRSLGETLRIPGIRQGLTGHMLTVLGHFIAFTYILLVIARVPGLDAAAIALLLVVFGVGGVVGNLVIGLLVDRHLAVLRFVVPALIGTSIALLAALPGQHWVVITAMTTWGIGFGAWLTTLSTWMGRVVPDRMESGGGLVVAGFQLAIAVGAGIGGLLIDGLGVVPALTIAAASALAGGVVFGTARTTR</sequence>
<evidence type="ECO:0000256" key="6">
    <source>
        <dbReference type="SAM" id="Phobius"/>
    </source>
</evidence>
<feature type="transmembrane region" description="Helical" evidence="6">
    <location>
        <begin position="319"/>
        <end position="341"/>
    </location>
</feature>
<dbReference type="PROSITE" id="PS50850">
    <property type="entry name" value="MFS"/>
    <property type="match status" value="1"/>
</dbReference>
<keyword evidence="2" id="KW-1003">Cell membrane</keyword>
<dbReference type="PANTHER" id="PTHR43124">
    <property type="entry name" value="PURINE EFFLUX PUMP PBUE"/>
    <property type="match status" value="1"/>
</dbReference>
<feature type="transmembrane region" description="Helical" evidence="6">
    <location>
        <begin position="184"/>
        <end position="206"/>
    </location>
</feature>